<dbReference type="InterPro" id="IPR029070">
    <property type="entry name" value="Chitinase_insertion_sf"/>
</dbReference>
<evidence type="ECO:0000313" key="7">
    <source>
        <dbReference type="Proteomes" id="UP000515146"/>
    </source>
</evidence>
<keyword evidence="5" id="KW-0812">Transmembrane</keyword>
<dbReference type="InterPro" id="IPR001223">
    <property type="entry name" value="Glyco_hydro18_cat"/>
</dbReference>
<dbReference type="PROSITE" id="PS51910">
    <property type="entry name" value="GH18_2"/>
    <property type="match status" value="1"/>
</dbReference>
<dbReference type="Gene3D" id="3.20.20.80">
    <property type="entry name" value="Glycosidases"/>
    <property type="match status" value="1"/>
</dbReference>
<dbReference type="InParanoid" id="A0A6P6YEK6"/>
<evidence type="ECO:0000256" key="1">
    <source>
        <dbReference type="ARBA" id="ARBA00022801"/>
    </source>
</evidence>
<evidence type="ECO:0000256" key="2">
    <source>
        <dbReference type="ARBA" id="ARBA00023295"/>
    </source>
</evidence>
<organism evidence="7 8">
    <name type="scientific">Dermatophagoides pteronyssinus</name>
    <name type="common">European house dust mite</name>
    <dbReference type="NCBI Taxonomy" id="6956"/>
    <lineage>
        <taxon>Eukaryota</taxon>
        <taxon>Metazoa</taxon>
        <taxon>Ecdysozoa</taxon>
        <taxon>Arthropoda</taxon>
        <taxon>Chelicerata</taxon>
        <taxon>Arachnida</taxon>
        <taxon>Acari</taxon>
        <taxon>Acariformes</taxon>
        <taxon>Sarcoptiformes</taxon>
        <taxon>Astigmata</taxon>
        <taxon>Psoroptidia</taxon>
        <taxon>Analgoidea</taxon>
        <taxon>Pyroglyphidae</taxon>
        <taxon>Dermatophagoidinae</taxon>
        <taxon>Dermatophagoides</taxon>
    </lineage>
</organism>
<keyword evidence="5" id="KW-0472">Membrane</keyword>
<evidence type="ECO:0000256" key="3">
    <source>
        <dbReference type="RuleBase" id="RU000489"/>
    </source>
</evidence>
<dbReference type="OrthoDB" id="76388at2759"/>
<dbReference type="PANTHER" id="PTHR11177:SF390">
    <property type="entry name" value="CHITINASE 11"/>
    <property type="match status" value="1"/>
</dbReference>
<dbReference type="GO" id="GO:0004568">
    <property type="term" value="F:chitinase activity"/>
    <property type="evidence" value="ECO:0007669"/>
    <property type="project" value="UniProtKB-ARBA"/>
</dbReference>
<evidence type="ECO:0000256" key="4">
    <source>
        <dbReference type="RuleBase" id="RU004453"/>
    </source>
</evidence>
<dbReference type="SMART" id="SM00636">
    <property type="entry name" value="Glyco_18"/>
    <property type="match status" value="1"/>
</dbReference>
<evidence type="ECO:0000256" key="5">
    <source>
        <dbReference type="SAM" id="Phobius"/>
    </source>
</evidence>
<dbReference type="RefSeq" id="XP_027203913.1">
    <property type="nucleotide sequence ID" value="XM_027348112.1"/>
</dbReference>
<dbReference type="InterPro" id="IPR011583">
    <property type="entry name" value="Chitinase_II/V-like_cat"/>
</dbReference>
<gene>
    <name evidence="8" type="primary">LOC113797692</name>
</gene>
<proteinExistence type="inferred from homology"/>
<feature type="transmembrane region" description="Helical" evidence="5">
    <location>
        <begin position="15"/>
        <end position="34"/>
    </location>
</feature>
<keyword evidence="2 3" id="KW-0326">Glycosidase</keyword>
<keyword evidence="7" id="KW-1185">Reference proteome</keyword>
<dbReference type="AlphaFoldDB" id="A0A6P6YEK6"/>
<evidence type="ECO:0000259" key="6">
    <source>
        <dbReference type="PROSITE" id="PS51910"/>
    </source>
</evidence>
<dbReference type="GO" id="GO:0006032">
    <property type="term" value="P:chitin catabolic process"/>
    <property type="evidence" value="ECO:0007669"/>
    <property type="project" value="UniProtKB-ARBA"/>
</dbReference>
<dbReference type="OMA" id="TEWIFLN"/>
<dbReference type="Proteomes" id="UP000515146">
    <property type="component" value="Unplaced"/>
</dbReference>
<dbReference type="GO" id="GO:0005576">
    <property type="term" value="C:extracellular region"/>
    <property type="evidence" value="ECO:0007669"/>
    <property type="project" value="TreeGrafter"/>
</dbReference>
<dbReference type="SUPFAM" id="SSF51445">
    <property type="entry name" value="(Trans)glycosidases"/>
    <property type="match status" value="1"/>
</dbReference>
<dbReference type="PROSITE" id="PS01095">
    <property type="entry name" value="GH18_1"/>
    <property type="match status" value="1"/>
</dbReference>
<dbReference type="KEGG" id="dpte:113797692"/>
<feature type="domain" description="GH18" evidence="6">
    <location>
        <begin position="43"/>
        <end position="393"/>
    </location>
</feature>
<keyword evidence="5" id="KW-1133">Transmembrane helix</keyword>
<dbReference type="InterPro" id="IPR050314">
    <property type="entry name" value="Glycosyl_Hydrlase_18"/>
</dbReference>
<dbReference type="Pfam" id="PF00704">
    <property type="entry name" value="Glyco_hydro_18"/>
    <property type="match status" value="1"/>
</dbReference>
<dbReference type="SUPFAM" id="SSF54556">
    <property type="entry name" value="Chitinase insertion domain"/>
    <property type="match status" value="1"/>
</dbReference>
<dbReference type="InterPro" id="IPR001579">
    <property type="entry name" value="Glyco_hydro_18_chit_AS"/>
</dbReference>
<dbReference type="GO" id="GO:0008061">
    <property type="term" value="F:chitin binding"/>
    <property type="evidence" value="ECO:0007669"/>
    <property type="project" value="InterPro"/>
</dbReference>
<evidence type="ECO:0000313" key="8">
    <source>
        <dbReference type="RefSeq" id="XP_027203913.1"/>
    </source>
</evidence>
<dbReference type="GO" id="GO:0005975">
    <property type="term" value="P:carbohydrate metabolic process"/>
    <property type="evidence" value="ECO:0007669"/>
    <property type="project" value="InterPro"/>
</dbReference>
<protein>
    <submittedName>
        <fullName evidence="8">Acidic mammalian chitinase-like</fullName>
    </submittedName>
</protein>
<reference evidence="8" key="1">
    <citation type="submission" date="2025-08" db="UniProtKB">
        <authorList>
            <consortium name="RefSeq"/>
        </authorList>
    </citation>
    <scope>IDENTIFICATION</scope>
    <source>
        <strain evidence="8">Airmid</strain>
    </source>
</reference>
<accession>A0A6P6YEK6</accession>
<dbReference type="Gene3D" id="3.10.50.10">
    <property type="match status" value="1"/>
</dbReference>
<name>A0A6P6YEK6_DERPT</name>
<dbReference type="InterPro" id="IPR017853">
    <property type="entry name" value="GH"/>
</dbReference>
<dbReference type="PANTHER" id="PTHR11177">
    <property type="entry name" value="CHITINASE"/>
    <property type="match status" value="1"/>
</dbReference>
<sequence>MTHPILSSYHRKRNIPMGFFQFFLLLFSIIILIIKNSDQSYQPKRICYLLAEKPEHLIPIDQLKFKLCTDWIFSFAHLNGYNVTISPLMDDYIRKVMSSSTTTTTNKTNVEQNFLISIGTGDMSFVDNPKDIEKFIDSIIQLMDRFSLDGFDLDWEFPEQRKHQFTRLLRMIRYRFQHKLNNHGRPYLLSVALSPNIYIVETSYDIRSIGHLVDFVNLMTYDFHSPNTFPYTNFNSPLYANRLDKLYFEYFNVNFAVNYMLQLGLQRQKLMVGIPFYGYKYFLVNQKFHNLYALSNGTEVPVAFNEICGREFLADPNTTKIFDQNSKVPYAYRNFEWITYDDYESVTIKAQWIMDNHLGGSMTFPLNYDDYDNQKCKTNRNYPLQSILYDIIN</sequence>
<keyword evidence="1 3" id="KW-0378">Hydrolase</keyword>
<comment type="similarity">
    <text evidence="4">Belongs to the glycosyl hydrolase 18 family.</text>
</comment>